<dbReference type="EMBL" id="AWFB01000027">
    <property type="protein sequence ID" value="RAN32788.1"/>
    <property type="molecule type" value="Genomic_DNA"/>
</dbReference>
<organism evidence="1 2">
    <name type="scientific">Hyphomonas pacifica</name>
    <dbReference type="NCBI Taxonomy" id="1280941"/>
    <lineage>
        <taxon>Bacteria</taxon>
        <taxon>Pseudomonadati</taxon>
        <taxon>Pseudomonadota</taxon>
        <taxon>Alphaproteobacteria</taxon>
        <taxon>Hyphomonadales</taxon>
        <taxon>Hyphomonadaceae</taxon>
        <taxon>Hyphomonas</taxon>
    </lineage>
</organism>
<dbReference type="PROSITE" id="PS51257">
    <property type="entry name" value="PROKAR_LIPOPROTEIN"/>
    <property type="match status" value="1"/>
</dbReference>
<reference evidence="1 2" key="1">
    <citation type="submission" date="2013-04" db="EMBL/GenBank/DDBJ databases">
        <title>Hyphomonas sp. T24B3 Genome Sequencing.</title>
        <authorList>
            <person name="Lai Q."/>
            <person name="Shao Z."/>
        </authorList>
    </citation>
    <scope>NUCLEOTIDE SEQUENCE [LARGE SCALE GENOMIC DNA]</scope>
    <source>
        <strain evidence="1 2">T24B3</strain>
    </source>
</reference>
<keyword evidence="2" id="KW-1185">Reference proteome</keyword>
<name>A0A062TXS3_9PROT</name>
<evidence type="ECO:0000313" key="1">
    <source>
        <dbReference type="EMBL" id="RAN32788.1"/>
    </source>
</evidence>
<dbReference type="OrthoDB" id="65747at2"/>
<dbReference type="Proteomes" id="UP000249123">
    <property type="component" value="Unassembled WGS sequence"/>
</dbReference>
<evidence type="ECO:0000313" key="2">
    <source>
        <dbReference type="Proteomes" id="UP000249123"/>
    </source>
</evidence>
<dbReference type="RefSeq" id="WP_051594906.1">
    <property type="nucleotide sequence ID" value="NZ_AWFA01000030.1"/>
</dbReference>
<accession>A0A062TXS3</accession>
<protein>
    <submittedName>
        <fullName evidence="1">Uncharacterized protein</fullName>
    </submittedName>
</protein>
<dbReference type="AlphaFoldDB" id="A0A062TXS3"/>
<accession>A0A328JT16</accession>
<gene>
    <name evidence="1" type="ORF">HY3_14160</name>
</gene>
<proteinExistence type="predicted"/>
<dbReference type="STRING" id="1280941.HY2_14545"/>
<sequence length="249" mass="26471">MLRPPLFHPTALSAALLGLVTACGDNTGPARTPTYAPQETGTRQDATDIGSGDTIRVLSADKRLAFAAAQFAAGKTLYQAGEAENAAWHFYRIGAEIPDAERAALQVIGFDANRFDNIALAIEAGAPPKDIDARLAAADAHLADMFALTENEPAALVGFLMDNCVTEYEAGVVDSAITEPHRYELAYGLAAEARNLAYQLEEARDLQMETELLARMWPSDGPVMSGATAPVPLLATQASRVKLQASILD</sequence>
<comment type="caution">
    <text evidence="1">The sequence shown here is derived from an EMBL/GenBank/DDBJ whole genome shotgun (WGS) entry which is preliminary data.</text>
</comment>
<dbReference type="eggNOG" id="COG1555">
    <property type="taxonomic scope" value="Bacteria"/>
</dbReference>